<evidence type="ECO:0000313" key="4">
    <source>
        <dbReference type="Proteomes" id="UP000646548"/>
    </source>
</evidence>
<feature type="signal peptide" evidence="2">
    <location>
        <begin position="1"/>
        <end position="15"/>
    </location>
</feature>
<dbReference type="EMBL" id="WKFB01000095">
    <property type="protein sequence ID" value="KAF6736146.1"/>
    <property type="molecule type" value="Genomic_DNA"/>
</dbReference>
<sequence length="115" mass="12468">MAALLLLLLAYLARAILHLENISPKVTAGATFDVAAPKIEKQVDEEDKKRKTLEVSILQHPPIIIINLCSSSSSSSSLAFCAAQEEMRRDCRGGDRGDPETTRPTPPPDSRGTLI</sequence>
<name>A0A834FLD9_ORYME</name>
<feature type="region of interest" description="Disordered" evidence="1">
    <location>
        <begin position="89"/>
        <end position="115"/>
    </location>
</feature>
<keyword evidence="2" id="KW-0732">Signal</keyword>
<feature type="chain" id="PRO_5032373451" evidence="2">
    <location>
        <begin position="16"/>
        <end position="115"/>
    </location>
</feature>
<comment type="caution">
    <text evidence="3">The sequence shown here is derived from an EMBL/GenBank/DDBJ whole genome shotgun (WGS) entry which is preliminary data.</text>
</comment>
<dbReference type="AlphaFoldDB" id="A0A834FLD9"/>
<evidence type="ECO:0000313" key="3">
    <source>
        <dbReference type="EMBL" id="KAF6736146.1"/>
    </source>
</evidence>
<reference evidence="3" key="1">
    <citation type="journal article" name="BMC Genomics">
        <title>Long-read sequencing and de novo genome assembly of marine medaka (Oryzias melastigma).</title>
        <authorList>
            <person name="Liang P."/>
            <person name="Saqib H.S.A."/>
            <person name="Ni X."/>
            <person name="Shen Y."/>
        </authorList>
    </citation>
    <scope>NUCLEOTIDE SEQUENCE</scope>
    <source>
        <strain evidence="3">Bigg-433</strain>
    </source>
</reference>
<dbReference type="Proteomes" id="UP000646548">
    <property type="component" value="Unassembled WGS sequence"/>
</dbReference>
<protein>
    <submittedName>
        <fullName evidence="3">Uncharacterized protein</fullName>
    </submittedName>
</protein>
<evidence type="ECO:0000256" key="1">
    <source>
        <dbReference type="SAM" id="MobiDB-lite"/>
    </source>
</evidence>
<gene>
    <name evidence="3" type="ORF">FQA47_020351</name>
</gene>
<proteinExistence type="predicted"/>
<feature type="compositionally biased region" description="Basic and acidic residues" evidence="1">
    <location>
        <begin position="89"/>
        <end position="101"/>
    </location>
</feature>
<organism evidence="3 4">
    <name type="scientific">Oryzias melastigma</name>
    <name type="common">Marine medaka</name>
    <dbReference type="NCBI Taxonomy" id="30732"/>
    <lineage>
        <taxon>Eukaryota</taxon>
        <taxon>Metazoa</taxon>
        <taxon>Chordata</taxon>
        <taxon>Craniata</taxon>
        <taxon>Vertebrata</taxon>
        <taxon>Euteleostomi</taxon>
        <taxon>Actinopterygii</taxon>
        <taxon>Neopterygii</taxon>
        <taxon>Teleostei</taxon>
        <taxon>Neoteleostei</taxon>
        <taxon>Acanthomorphata</taxon>
        <taxon>Ovalentaria</taxon>
        <taxon>Atherinomorphae</taxon>
        <taxon>Beloniformes</taxon>
        <taxon>Adrianichthyidae</taxon>
        <taxon>Oryziinae</taxon>
        <taxon>Oryzias</taxon>
    </lineage>
</organism>
<accession>A0A834FLD9</accession>
<evidence type="ECO:0000256" key="2">
    <source>
        <dbReference type="SAM" id="SignalP"/>
    </source>
</evidence>